<evidence type="ECO:0000256" key="1">
    <source>
        <dbReference type="ARBA" id="ARBA00004141"/>
    </source>
</evidence>
<evidence type="ECO:0000256" key="3">
    <source>
        <dbReference type="ARBA" id="ARBA00022679"/>
    </source>
</evidence>
<dbReference type="EMBL" id="JACBZI010000001">
    <property type="protein sequence ID" value="NYI09708.1"/>
    <property type="molecule type" value="Genomic_DNA"/>
</dbReference>
<evidence type="ECO:0000256" key="6">
    <source>
        <dbReference type="ARBA" id="ARBA00023136"/>
    </source>
</evidence>
<evidence type="ECO:0000313" key="10">
    <source>
        <dbReference type="Proteomes" id="UP000537326"/>
    </source>
</evidence>
<reference evidence="9 10" key="1">
    <citation type="submission" date="2020-07" db="EMBL/GenBank/DDBJ databases">
        <title>Sequencing the genomes of 1000 actinobacteria strains.</title>
        <authorList>
            <person name="Klenk H.-P."/>
        </authorList>
    </citation>
    <scope>NUCLEOTIDE SEQUENCE [LARGE SCALE GENOMIC DNA]</scope>
    <source>
        <strain evidence="9 10">DSM 18248</strain>
    </source>
</reference>
<comment type="caution">
    <text evidence="9">The sequence shown here is derived from an EMBL/GenBank/DDBJ whole genome shotgun (WGS) entry which is preliminary data.</text>
</comment>
<dbReference type="PANTHER" id="PTHR30576">
    <property type="entry name" value="COLANIC BIOSYNTHESIS UDP-GLUCOSE LIPID CARRIER TRANSFERASE"/>
    <property type="match status" value="1"/>
</dbReference>
<dbReference type="PANTHER" id="PTHR30576:SF0">
    <property type="entry name" value="UNDECAPRENYL-PHOSPHATE N-ACETYLGALACTOSAMINYL 1-PHOSPHATE TRANSFERASE-RELATED"/>
    <property type="match status" value="1"/>
</dbReference>
<name>A0A7Y9YCK4_9ACTN</name>
<dbReference type="InterPro" id="IPR003362">
    <property type="entry name" value="Bact_transf"/>
</dbReference>
<dbReference type="GO" id="GO:0016020">
    <property type="term" value="C:membrane"/>
    <property type="evidence" value="ECO:0007669"/>
    <property type="project" value="UniProtKB-SubCell"/>
</dbReference>
<dbReference type="AlphaFoldDB" id="A0A7Y9YCK4"/>
<evidence type="ECO:0000259" key="8">
    <source>
        <dbReference type="Pfam" id="PF02397"/>
    </source>
</evidence>
<dbReference type="Gene3D" id="3.40.50.720">
    <property type="entry name" value="NAD(P)-binding Rossmann-like Domain"/>
    <property type="match status" value="1"/>
</dbReference>
<gene>
    <name evidence="9" type="ORF">BKA05_001223</name>
</gene>
<protein>
    <submittedName>
        <fullName evidence="9">Exopolysaccharide biosynthesis polyprenyl glycosylphosphotransferase</fullName>
    </submittedName>
</protein>
<proteinExistence type="inferred from homology"/>
<dbReference type="NCBIfam" id="TIGR03025">
    <property type="entry name" value="EPS_sugtrans"/>
    <property type="match status" value="1"/>
</dbReference>
<keyword evidence="4 7" id="KW-0812">Transmembrane</keyword>
<dbReference type="Proteomes" id="UP000537326">
    <property type="component" value="Unassembled WGS sequence"/>
</dbReference>
<feature type="domain" description="Bacterial sugar transferase" evidence="8">
    <location>
        <begin position="266"/>
        <end position="443"/>
    </location>
</feature>
<dbReference type="RefSeq" id="WP_179530641.1">
    <property type="nucleotide sequence ID" value="NZ_BAAAPP010000012.1"/>
</dbReference>
<organism evidence="9 10">
    <name type="scientific">Nocardioides marinus</name>
    <dbReference type="NCBI Taxonomy" id="374514"/>
    <lineage>
        <taxon>Bacteria</taxon>
        <taxon>Bacillati</taxon>
        <taxon>Actinomycetota</taxon>
        <taxon>Actinomycetes</taxon>
        <taxon>Propionibacteriales</taxon>
        <taxon>Nocardioidaceae</taxon>
        <taxon>Nocardioides</taxon>
    </lineage>
</organism>
<dbReference type="InterPro" id="IPR017475">
    <property type="entry name" value="EPS_sugar_tfrase"/>
</dbReference>
<accession>A0A7Y9YCK4</accession>
<keyword evidence="3 9" id="KW-0808">Transferase</keyword>
<dbReference type="Pfam" id="PF13727">
    <property type="entry name" value="CoA_binding_3"/>
    <property type="match status" value="1"/>
</dbReference>
<keyword evidence="5 7" id="KW-1133">Transmembrane helix</keyword>
<keyword evidence="6 7" id="KW-0472">Membrane</keyword>
<keyword evidence="10" id="KW-1185">Reference proteome</keyword>
<feature type="transmembrane region" description="Helical" evidence="7">
    <location>
        <begin position="98"/>
        <end position="119"/>
    </location>
</feature>
<feature type="transmembrane region" description="Helical" evidence="7">
    <location>
        <begin position="271"/>
        <end position="292"/>
    </location>
</feature>
<evidence type="ECO:0000256" key="7">
    <source>
        <dbReference type="SAM" id="Phobius"/>
    </source>
</evidence>
<evidence type="ECO:0000256" key="5">
    <source>
        <dbReference type="ARBA" id="ARBA00022989"/>
    </source>
</evidence>
<sequence>MTGPRARRRGISITPALVVSDLAAMLAAVLLGGAPGATAVAGAVLGALVVAGALHLHRSRLVLSVLEDLPALSFVALTASVLLMAFDVSGTRTVGESVRGAGLTLLAVLGALMVSRSLAYAAVRRLRRHGVLAHRVVVVGADRVGRELVAALRADPSLGLRPLGFVDDDVDPRTLSAPLLGPTRRLPAVLRDLSVDDVIFAFGSADDQQTLSLVRWCQLNQRQVFVVPRYFQLLGLDRARSLEVVRDTTLVRLHRFRPQPGQVLVKRAFDVVLSLAALVALSPVLAVAAGLLRLETGSGVLFRQERVGRAGRTFELLKLRTIPATTAEAAVTWNADHDPRLGRVGRFLRRTGIDELPQLWNILRGDMSLVGPRPERPHFVQQFSETLEGYRHRHRVDTGLTGWAQVNKLRGDTSIEDRVRADNYYIENWSLWTDAKILVRTLGTFRHDPARRRPEVISMLTGAARPAGSATAD</sequence>
<comment type="similarity">
    <text evidence="2">Belongs to the bacterial sugar transferase family.</text>
</comment>
<evidence type="ECO:0000256" key="4">
    <source>
        <dbReference type="ARBA" id="ARBA00022692"/>
    </source>
</evidence>
<dbReference type="GO" id="GO:0016780">
    <property type="term" value="F:phosphotransferase activity, for other substituted phosphate groups"/>
    <property type="evidence" value="ECO:0007669"/>
    <property type="project" value="TreeGrafter"/>
</dbReference>
<evidence type="ECO:0000313" key="9">
    <source>
        <dbReference type="EMBL" id="NYI09708.1"/>
    </source>
</evidence>
<evidence type="ECO:0000256" key="2">
    <source>
        <dbReference type="ARBA" id="ARBA00006464"/>
    </source>
</evidence>
<feature type="transmembrane region" description="Helical" evidence="7">
    <location>
        <begin position="12"/>
        <end position="31"/>
    </location>
</feature>
<feature type="transmembrane region" description="Helical" evidence="7">
    <location>
        <begin position="37"/>
        <end position="57"/>
    </location>
</feature>
<comment type="subcellular location">
    <subcellularLocation>
        <location evidence="1">Membrane</location>
        <topology evidence="1">Multi-pass membrane protein</topology>
    </subcellularLocation>
</comment>
<feature type="transmembrane region" description="Helical" evidence="7">
    <location>
        <begin position="69"/>
        <end position="86"/>
    </location>
</feature>
<dbReference type="Pfam" id="PF02397">
    <property type="entry name" value="Bac_transf"/>
    <property type="match status" value="1"/>
</dbReference>